<name>A0AAQ3K2N3_9LILI</name>
<keyword evidence="2" id="KW-1185">Reference proteome</keyword>
<reference evidence="1 2" key="1">
    <citation type="submission" date="2023-10" db="EMBL/GenBank/DDBJ databases">
        <title>Chromosome-scale genome assembly provides insights into flower coloration mechanisms of Canna indica.</title>
        <authorList>
            <person name="Li C."/>
        </authorList>
    </citation>
    <scope>NUCLEOTIDE SEQUENCE [LARGE SCALE GENOMIC DNA]</scope>
    <source>
        <tissue evidence="1">Flower</tissue>
    </source>
</reference>
<dbReference type="PANTHER" id="PTHR33544:SF14">
    <property type="entry name" value="PROTEIN, PUTATIVE-RELATED"/>
    <property type="match status" value="1"/>
</dbReference>
<dbReference type="Proteomes" id="UP001327560">
    <property type="component" value="Chromosome 3"/>
</dbReference>
<sequence length="139" mass="15714">MAAEIESLLGGWPFGLASLTFRLRNTEYFQPPATAPNSLHMHSDSFPSYSSSELDTVSTRSFFQDHSNTLGNLIGIPPVDRNMRFKKSFLSKELEFSPRMNLPHDSMEKDEEVAFCCTCARFMENVIPGRTNPRCQSTL</sequence>
<gene>
    <name evidence="1" type="ORF">Cni_G09526</name>
</gene>
<dbReference type="PANTHER" id="PTHR33544">
    <property type="entry name" value="DUF4005 DOMAIN-CONTAINING PROTEIN-RELATED"/>
    <property type="match status" value="1"/>
</dbReference>
<dbReference type="InterPro" id="IPR040344">
    <property type="entry name" value="At3g17950-like"/>
</dbReference>
<dbReference type="AlphaFoldDB" id="A0AAQ3K2N3"/>
<organism evidence="1 2">
    <name type="scientific">Canna indica</name>
    <name type="common">Indian-shot</name>
    <dbReference type="NCBI Taxonomy" id="4628"/>
    <lineage>
        <taxon>Eukaryota</taxon>
        <taxon>Viridiplantae</taxon>
        <taxon>Streptophyta</taxon>
        <taxon>Embryophyta</taxon>
        <taxon>Tracheophyta</taxon>
        <taxon>Spermatophyta</taxon>
        <taxon>Magnoliopsida</taxon>
        <taxon>Liliopsida</taxon>
        <taxon>Zingiberales</taxon>
        <taxon>Cannaceae</taxon>
        <taxon>Canna</taxon>
    </lineage>
</organism>
<dbReference type="EMBL" id="CP136892">
    <property type="protein sequence ID" value="WOL00813.1"/>
    <property type="molecule type" value="Genomic_DNA"/>
</dbReference>
<evidence type="ECO:0000313" key="1">
    <source>
        <dbReference type="EMBL" id="WOL00813.1"/>
    </source>
</evidence>
<proteinExistence type="predicted"/>
<evidence type="ECO:0000313" key="2">
    <source>
        <dbReference type="Proteomes" id="UP001327560"/>
    </source>
</evidence>
<accession>A0AAQ3K2N3</accession>
<protein>
    <submittedName>
        <fullName evidence="1">Uncharacterized protein</fullName>
    </submittedName>
</protein>